<evidence type="ECO:0000313" key="2">
    <source>
        <dbReference type="Proteomes" id="UP000003167"/>
    </source>
</evidence>
<dbReference type="Pfam" id="PF11751">
    <property type="entry name" value="PorP_SprF"/>
    <property type="match status" value="1"/>
</dbReference>
<dbReference type="OrthoDB" id="1320396at2"/>
<keyword evidence="2" id="KW-1185">Reference proteome</keyword>
<name>H1HNJ4_9BACT</name>
<dbReference type="STRING" id="999422.HMPREF9944_01738"/>
<dbReference type="AlphaFoldDB" id="H1HNJ4"/>
<dbReference type="NCBIfam" id="TIGR03519">
    <property type="entry name" value="T9SS_PorP_fam"/>
    <property type="match status" value="1"/>
</dbReference>
<dbReference type="InterPro" id="IPR036056">
    <property type="entry name" value="Fibrinogen-like_C"/>
</dbReference>
<dbReference type="EMBL" id="AGEK01000030">
    <property type="protein sequence ID" value="EHO68873.1"/>
    <property type="molecule type" value="Genomic_DNA"/>
</dbReference>
<gene>
    <name evidence="1" type="ORF">HMPREF9944_01738</name>
</gene>
<sequence>MAEVGRLNERGRMRNGKHAAIFCRKRRYINVQKLLRNIIILAAWLAGLSAKAQYDAAFSHYFDMEPSFNPAAVGKENKLNVNLAYAIDFAGFEHNPRTMYAAADLPFYVMRRYQGAGVQFVNEKIGLFKHQRLAVQYACRFKLAGGNLRLGFQAGLLNEGFDGSKVDLETPGDPAFSTTDVNGNGLDLSAGLYYMRGDWYAGASLQHLNGPTIRMGDVNGLGIPATYYLTGGYNIKLRNPFLKIKPSVLLRTDGTAYRADITGRLVYTHEGKMLYGGIGYSPTNSVTALFGGTFHGVVLAYSYEVYTSGLSLGNGSHELFVGYQMDINLVKRGKNKHQSVRIL</sequence>
<dbReference type="PATRIC" id="fig|999422.3.peg.1829"/>
<reference evidence="1 2" key="1">
    <citation type="submission" date="2011-12" db="EMBL/GenBank/DDBJ databases">
        <title>The Genome Sequence of Prevotella maculosa OT 289.</title>
        <authorList>
            <consortium name="The Broad Institute Genome Sequencing Platform"/>
            <person name="Earl A."/>
            <person name="Ward D."/>
            <person name="Feldgarden M."/>
            <person name="Gevers D."/>
            <person name="Izard J."/>
            <person name="Blanton J.M."/>
            <person name="Mathney J."/>
            <person name="Tanner A.C."/>
            <person name="Dewhirst F.E."/>
            <person name="Young S.K."/>
            <person name="Zeng Q."/>
            <person name="Gargeya S."/>
            <person name="Fitzgerald M."/>
            <person name="Haas B."/>
            <person name="Abouelleil A."/>
            <person name="Alvarado L."/>
            <person name="Arachchi H.M."/>
            <person name="Berlin A."/>
            <person name="Chapman S.B."/>
            <person name="Gearin G."/>
            <person name="Goldberg J."/>
            <person name="Griggs A."/>
            <person name="Gujja S."/>
            <person name="Hansen M."/>
            <person name="Heiman D."/>
            <person name="Howarth C."/>
            <person name="Larimer J."/>
            <person name="Lui A."/>
            <person name="MacDonald P.J.P."/>
            <person name="McCowen C."/>
            <person name="Montmayeur A."/>
            <person name="Murphy C."/>
            <person name="Neiman D."/>
            <person name="Pearson M."/>
            <person name="Priest M."/>
            <person name="Roberts A."/>
            <person name="Saif S."/>
            <person name="Shea T."/>
            <person name="Sisk P."/>
            <person name="Stolte C."/>
            <person name="Sykes S."/>
            <person name="Wortman J."/>
            <person name="Nusbaum C."/>
            <person name="Birren B."/>
        </authorList>
    </citation>
    <scope>NUCLEOTIDE SEQUENCE [LARGE SCALE GENOMIC DNA]</scope>
    <source>
        <strain evidence="1 2">OT 289</strain>
    </source>
</reference>
<accession>H1HNJ4</accession>
<proteinExistence type="predicted"/>
<dbReference type="HOGENOM" id="CLU_068235_0_0_10"/>
<protein>
    <submittedName>
        <fullName evidence="1">Bacteroidetes-specific putative membrane protein</fullName>
    </submittedName>
</protein>
<organism evidence="1 2">
    <name type="scientific">Segatella maculosa OT 289</name>
    <dbReference type="NCBI Taxonomy" id="999422"/>
    <lineage>
        <taxon>Bacteria</taxon>
        <taxon>Pseudomonadati</taxon>
        <taxon>Bacteroidota</taxon>
        <taxon>Bacteroidia</taxon>
        <taxon>Bacteroidales</taxon>
        <taxon>Prevotellaceae</taxon>
        <taxon>Segatella</taxon>
    </lineage>
</organism>
<dbReference type="SUPFAM" id="SSF56496">
    <property type="entry name" value="Fibrinogen C-terminal domain-like"/>
    <property type="match status" value="1"/>
</dbReference>
<dbReference type="Proteomes" id="UP000003167">
    <property type="component" value="Unassembled WGS sequence"/>
</dbReference>
<dbReference type="RefSeq" id="WP_008565733.1">
    <property type="nucleotide sequence ID" value="NZ_JH594505.1"/>
</dbReference>
<dbReference type="InterPro" id="IPR019861">
    <property type="entry name" value="PorP/SprF_Bacteroidetes"/>
</dbReference>
<comment type="caution">
    <text evidence="1">The sequence shown here is derived from an EMBL/GenBank/DDBJ whole genome shotgun (WGS) entry which is preliminary data.</text>
</comment>
<evidence type="ECO:0000313" key="1">
    <source>
        <dbReference type="EMBL" id="EHO68873.1"/>
    </source>
</evidence>